<dbReference type="AlphaFoldDB" id="A0A1B9FRE0"/>
<organism evidence="2">
    <name type="scientific">Kwoniella bestiolae CBS 10118</name>
    <dbReference type="NCBI Taxonomy" id="1296100"/>
    <lineage>
        <taxon>Eukaryota</taxon>
        <taxon>Fungi</taxon>
        <taxon>Dikarya</taxon>
        <taxon>Basidiomycota</taxon>
        <taxon>Agaricomycotina</taxon>
        <taxon>Tremellomycetes</taxon>
        <taxon>Tremellales</taxon>
        <taxon>Cryptococcaceae</taxon>
        <taxon>Kwoniella</taxon>
    </lineage>
</organism>
<accession>A0A1B9FRE0</accession>
<gene>
    <name evidence="2" type="ORF">I302_09013</name>
    <name evidence="3" type="ORF">I302_104916</name>
</gene>
<evidence type="ECO:0000313" key="4">
    <source>
        <dbReference type="Proteomes" id="UP000092730"/>
    </source>
</evidence>
<dbReference type="Pfam" id="PF10346">
    <property type="entry name" value="Con-6"/>
    <property type="match status" value="1"/>
</dbReference>
<protein>
    <submittedName>
        <fullName evidence="2">Uncharacterized protein</fullName>
    </submittedName>
</protein>
<reference evidence="2" key="3">
    <citation type="submission" date="2016-07" db="EMBL/GenBank/DDBJ databases">
        <title>Evolution of pathogenesis and genome organization in the Tremellales.</title>
        <authorList>
            <person name="Cuomo C."/>
            <person name="Litvintseva A."/>
            <person name="Heitman J."/>
            <person name="Chen Y."/>
            <person name="Sun S."/>
            <person name="Springer D."/>
            <person name="Dromer F."/>
            <person name="Young S."/>
            <person name="Zeng Q."/>
            <person name="Chapman S."/>
            <person name="Gujja S."/>
            <person name="Saif S."/>
            <person name="Birren B."/>
        </authorList>
    </citation>
    <scope>NUCLEOTIDE SEQUENCE</scope>
    <source>
        <strain evidence="2">CBS 10118</strain>
    </source>
</reference>
<evidence type="ECO:0000256" key="1">
    <source>
        <dbReference type="SAM" id="MobiDB-lite"/>
    </source>
</evidence>
<dbReference type="RefSeq" id="XP_019042409.1">
    <property type="nucleotide sequence ID" value="XM_019195586.1"/>
</dbReference>
<feature type="compositionally biased region" description="Polar residues" evidence="1">
    <location>
        <begin position="27"/>
        <end position="36"/>
    </location>
</feature>
<feature type="region of interest" description="Disordered" evidence="1">
    <location>
        <begin position="1"/>
        <end position="55"/>
    </location>
</feature>
<dbReference type="InterPro" id="IPR018824">
    <property type="entry name" value="Conidiation-specific_6"/>
</dbReference>
<evidence type="ECO:0000313" key="2">
    <source>
        <dbReference type="EMBL" id="OCF21339.1"/>
    </source>
</evidence>
<evidence type="ECO:0000313" key="3">
    <source>
        <dbReference type="EMBL" id="WVW82902.1"/>
    </source>
</evidence>
<dbReference type="VEuPathDB" id="FungiDB:I302_09013"/>
<feature type="compositionally biased region" description="Basic residues" evidence="1">
    <location>
        <begin position="10"/>
        <end position="20"/>
    </location>
</feature>
<feature type="compositionally biased region" description="Basic residues" evidence="1">
    <location>
        <begin position="72"/>
        <end position="81"/>
    </location>
</feature>
<reference evidence="3" key="2">
    <citation type="submission" date="2013-07" db="EMBL/GenBank/DDBJ databases">
        <authorList>
            <consortium name="The Broad Institute Genome Sequencing Platform"/>
            <person name="Cuomo C."/>
            <person name="Litvintseva A."/>
            <person name="Chen Y."/>
            <person name="Heitman J."/>
            <person name="Sun S."/>
            <person name="Springer D."/>
            <person name="Dromer F."/>
            <person name="Young S.K."/>
            <person name="Zeng Q."/>
            <person name="Gargeya S."/>
            <person name="Fitzgerald M."/>
            <person name="Abouelleil A."/>
            <person name="Alvarado L."/>
            <person name="Berlin A.M."/>
            <person name="Chapman S.B."/>
            <person name="Dewar J."/>
            <person name="Goldberg J."/>
            <person name="Griggs A."/>
            <person name="Gujja S."/>
            <person name="Hansen M."/>
            <person name="Howarth C."/>
            <person name="Imamovic A."/>
            <person name="Larimer J."/>
            <person name="McCowan C."/>
            <person name="Murphy C."/>
            <person name="Pearson M."/>
            <person name="Priest M."/>
            <person name="Roberts A."/>
            <person name="Saif S."/>
            <person name="Shea T."/>
            <person name="Sykes S."/>
            <person name="Wortman J."/>
            <person name="Nusbaum C."/>
            <person name="Birren B."/>
        </authorList>
    </citation>
    <scope>NUCLEOTIDE SEQUENCE</scope>
    <source>
        <strain evidence="3">CBS 10118</strain>
    </source>
</reference>
<dbReference type="KEGG" id="kbi:30213412"/>
<dbReference type="EMBL" id="CP144543">
    <property type="protein sequence ID" value="WVW82902.1"/>
    <property type="molecule type" value="Genomic_DNA"/>
</dbReference>
<reference evidence="2" key="1">
    <citation type="submission" date="2013-07" db="EMBL/GenBank/DDBJ databases">
        <title>The Genome Sequence of Cryptococcus bestiolae CBS10118.</title>
        <authorList>
            <consortium name="The Broad Institute Genome Sequencing Platform"/>
            <person name="Cuomo C."/>
            <person name="Litvintseva A."/>
            <person name="Chen Y."/>
            <person name="Heitman J."/>
            <person name="Sun S."/>
            <person name="Springer D."/>
            <person name="Dromer F."/>
            <person name="Young S.K."/>
            <person name="Zeng Q."/>
            <person name="Gargeya S."/>
            <person name="Fitzgerald M."/>
            <person name="Abouelleil A."/>
            <person name="Alvarado L."/>
            <person name="Berlin A.M."/>
            <person name="Chapman S.B."/>
            <person name="Dewar J."/>
            <person name="Goldberg J."/>
            <person name="Griggs A."/>
            <person name="Gujja S."/>
            <person name="Hansen M."/>
            <person name="Howarth C."/>
            <person name="Imamovic A."/>
            <person name="Larimer J."/>
            <person name="McCowan C."/>
            <person name="Murphy C."/>
            <person name="Pearson M."/>
            <person name="Priest M."/>
            <person name="Roberts A."/>
            <person name="Saif S."/>
            <person name="Shea T."/>
            <person name="Sykes S."/>
            <person name="Wortman J."/>
            <person name="Nusbaum C."/>
            <person name="Birren B."/>
        </authorList>
    </citation>
    <scope>NUCLEOTIDE SEQUENCE [LARGE SCALE GENOMIC DNA]</scope>
    <source>
        <strain evidence="2">CBS 10118</strain>
    </source>
</reference>
<dbReference type="EMBL" id="KV700382">
    <property type="protein sequence ID" value="OCF21339.1"/>
    <property type="molecule type" value="Genomic_DNA"/>
</dbReference>
<reference evidence="3" key="4">
    <citation type="submission" date="2024-02" db="EMBL/GenBank/DDBJ databases">
        <title>Comparative genomics of Cryptococcus and Kwoniella reveals pathogenesis evolution and contrasting modes of karyotype evolution via chromosome fusion or intercentromeric recombination.</title>
        <authorList>
            <person name="Coelho M.A."/>
            <person name="David-Palma M."/>
            <person name="Shea T."/>
            <person name="Bowers K."/>
            <person name="McGinley-Smith S."/>
            <person name="Mohammad A.W."/>
            <person name="Gnirke A."/>
            <person name="Yurkov A.M."/>
            <person name="Nowrousian M."/>
            <person name="Sun S."/>
            <person name="Cuomo C.A."/>
            <person name="Heitman J."/>
        </authorList>
    </citation>
    <scope>NUCLEOTIDE SEQUENCE</scope>
    <source>
        <strain evidence="3">CBS 10118</strain>
    </source>
</reference>
<feature type="compositionally biased region" description="Low complexity" evidence="1">
    <location>
        <begin position="82"/>
        <end position="95"/>
    </location>
</feature>
<keyword evidence="4" id="KW-1185">Reference proteome</keyword>
<dbReference type="OrthoDB" id="3353448at2759"/>
<sequence length="95" mass="10735">MHGSATTTRTTHHTSHRQNRIRGLQGAINNPRTTHSGRSHAEQQLHHMGVKPAHPSIGTRLRHFFHLPGISHGHRSTRKTHTPYSTTHTTTRTAY</sequence>
<dbReference type="GeneID" id="30213412"/>
<name>A0A1B9FRE0_9TREE</name>
<feature type="region of interest" description="Disordered" evidence="1">
    <location>
        <begin position="68"/>
        <end position="95"/>
    </location>
</feature>
<dbReference type="Proteomes" id="UP000092730">
    <property type="component" value="Chromosome 3"/>
</dbReference>
<proteinExistence type="predicted"/>